<organism evidence="12">
    <name type="scientific">uncultured Thiotrichaceae bacterium</name>
    <dbReference type="NCBI Taxonomy" id="298394"/>
    <lineage>
        <taxon>Bacteria</taxon>
        <taxon>Pseudomonadati</taxon>
        <taxon>Pseudomonadota</taxon>
        <taxon>Gammaproteobacteria</taxon>
        <taxon>Thiotrichales</taxon>
        <taxon>Thiotrichaceae</taxon>
        <taxon>environmental samples</taxon>
    </lineage>
</organism>
<dbReference type="InterPro" id="IPR059110">
    <property type="entry name" value="Lnt_campylobact"/>
</dbReference>
<dbReference type="GO" id="GO:0042158">
    <property type="term" value="P:lipoprotein biosynthetic process"/>
    <property type="evidence" value="ECO:0007669"/>
    <property type="project" value="InterPro"/>
</dbReference>
<keyword evidence="4" id="KW-0997">Cell inner membrane</keyword>
<keyword evidence="12" id="KW-0449">Lipoprotein</keyword>
<dbReference type="AlphaFoldDB" id="A0A6S6S637"/>
<feature type="transmembrane region" description="Helical" evidence="10">
    <location>
        <begin position="62"/>
        <end position="84"/>
    </location>
</feature>
<evidence type="ECO:0000256" key="10">
    <source>
        <dbReference type="SAM" id="Phobius"/>
    </source>
</evidence>
<keyword evidence="9 12" id="KW-0012">Acyltransferase</keyword>
<keyword evidence="8 10" id="KW-0472">Membrane</keyword>
<name>A0A6S6S637_9GAMM</name>
<evidence type="ECO:0000256" key="5">
    <source>
        <dbReference type="ARBA" id="ARBA00022679"/>
    </source>
</evidence>
<feature type="transmembrane region" description="Helical" evidence="10">
    <location>
        <begin position="37"/>
        <end position="55"/>
    </location>
</feature>
<dbReference type="InterPro" id="IPR003010">
    <property type="entry name" value="C-N_Hydrolase"/>
</dbReference>
<dbReference type="GO" id="GO:0005886">
    <property type="term" value="C:plasma membrane"/>
    <property type="evidence" value="ECO:0007669"/>
    <property type="project" value="UniProtKB-SubCell"/>
</dbReference>
<dbReference type="PROSITE" id="PS50263">
    <property type="entry name" value="CN_HYDROLASE"/>
    <property type="match status" value="1"/>
</dbReference>
<dbReference type="SUPFAM" id="SSF56317">
    <property type="entry name" value="Carbon-nitrogen hydrolase"/>
    <property type="match status" value="1"/>
</dbReference>
<proteinExistence type="inferred from homology"/>
<dbReference type="InterPro" id="IPR059109">
    <property type="entry name" value="Lnt_membrane_dom"/>
</dbReference>
<feature type="transmembrane region" description="Helical" evidence="10">
    <location>
        <begin position="12"/>
        <end position="31"/>
    </location>
</feature>
<protein>
    <submittedName>
        <fullName evidence="12">Apolipoprotein N-acyltransferase (EC)</fullName>
        <ecNumber evidence="12">2.3.1.-</ecNumber>
    </submittedName>
</protein>
<dbReference type="PANTHER" id="PTHR38686">
    <property type="entry name" value="APOLIPOPROTEIN N-ACYLTRANSFERASE"/>
    <property type="match status" value="1"/>
</dbReference>
<dbReference type="Gene3D" id="3.60.110.10">
    <property type="entry name" value="Carbon-nitrogen hydrolase"/>
    <property type="match status" value="1"/>
</dbReference>
<dbReference type="EC" id="2.3.1.-" evidence="12"/>
<keyword evidence="7 10" id="KW-1133">Transmembrane helix</keyword>
<evidence type="ECO:0000256" key="4">
    <source>
        <dbReference type="ARBA" id="ARBA00022519"/>
    </source>
</evidence>
<evidence type="ECO:0000256" key="6">
    <source>
        <dbReference type="ARBA" id="ARBA00022692"/>
    </source>
</evidence>
<evidence type="ECO:0000256" key="8">
    <source>
        <dbReference type="ARBA" id="ARBA00023136"/>
    </source>
</evidence>
<evidence type="ECO:0000256" key="3">
    <source>
        <dbReference type="ARBA" id="ARBA00022475"/>
    </source>
</evidence>
<dbReference type="NCBIfam" id="NF008934">
    <property type="entry name" value="PRK12291.1"/>
    <property type="match status" value="1"/>
</dbReference>
<feature type="transmembrane region" description="Helical" evidence="10">
    <location>
        <begin position="161"/>
        <end position="189"/>
    </location>
</feature>
<dbReference type="Pfam" id="PF26365">
    <property type="entry name" value="ApoNAT_membrane"/>
    <property type="match status" value="1"/>
</dbReference>
<comment type="similarity">
    <text evidence="2">Belongs to the CN hydrolase family. Apolipoprotein N-acyltransferase subfamily.</text>
</comment>
<keyword evidence="3" id="KW-1003">Cell membrane</keyword>
<dbReference type="GO" id="GO:0016410">
    <property type="term" value="F:N-acyltransferase activity"/>
    <property type="evidence" value="ECO:0007669"/>
    <property type="project" value="InterPro"/>
</dbReference>
<keyword evidence="5 12" id="KW-0808">Transferase</keyword>
<dbReference type="InterPro" id="IPR036526">
    <property type="entry name" value="C-N_Hydrolase_sf"/>
</dbReference>
<evidence type="ECO:0000256" key="2">
    <source>
        <dbReference type="ARBA" id="ARBA00010065"/>
    </source>
</evidence>
<feature type="transmembrane region" description="Helical" evidence="10">
    <location>
        <begin position="124"/>
        <end position="141"/>
    </location>
</feature>
<evidence type="ECO:0000256" key="1">
    <source>
        <dbReference type="ARBA" id="ARBA00004651"/>
    </source>
</evidence>
<feature type="transmembrane region" description="Helical" evidence="10">
    <location>
        <begin position="90"/>
        <end position="112"/>
    </location>
</feature>
<sequence>MNLYKKISQYFTLTAIAMGFCIAFLTVGAIYLDWFGVTNYFVNSLLGLLSIYLLLITGSKVWLWTGFWTGVVWFWWFGVSFHYYGMTWAIPLPILGAGIVYALIFLSGMTVVGILERQLKVHHLIGKILFLLILSYIHPLGSNWYKPELMFTNTYMGVEKWQFFLIMFAVALSIYTRQAYYLAILVLAYPFATHFRADMPINTQLELHGTYTNVKDKWKPDLQPQHINDVFAAIQEAITAKKRIIVLPESIFALYLNKYPKLIAQLNDYSHDIAIVVGGLYMDENTPRNSTYIFQKGTYRVANKVKLVPFGEGNPLPDFMGKIVNKIFFDGAPSYVASAEVTDYEIDGVSYRNAICFEATSEELYEGKPQNMIVVSNNGWMVPSIEPTEQKILLQYYSKKYGTTIYHSVNMSPSYIVHNGKIIKD</sequence>
<dbReference type="InterPro" id="IPR004563">
    <property type="entry name" value="Apolipo_AcylTrfase"/>
</dbReference>
<evidence type="ECO:0000313" key="12">
    <source>
        <dbReference type="EMBL" id="CAA6800423.1"/>
    </source>
</evidence>
<accession>A0A6S6S637</accession>
<keyword evidence="6 10" id="KW-0812">Transmembrane</keyword>
<evidence type="ECO:0000259" key="11">
    <source>
        <dbReference type="PROSITE" id="PS50263"/>
    </source>
</evidence>
<evidence type="ECO:0000256" key="7">
    <source>
        <dbReference type="ARBA" id="ARBA00022989"/>
    </source>
</evidence>
<dbReference type="PANTHER" id="PTHR38686:SF1">
    <property type="entry name" value="APOLIPOPROTEIN N-ACYLTRANSFERASE"/>
    <property type="match status" value="1"/>
</dbReference>
<dbReference type="EMBL" id="CACVAT010000018">
    <property type="protein sequence ID" value="CAA6800423.1"/>
    <property type="molecule type" value="Genomic_DNA"/>
</dbReference>
<feature type="domain" description="CN hydrolase" evidence="11">
    <location>
        <begin position="207"/>
        <end position="425"/>
    </location>
</feature>
<reference evidence="12" key="1">
    <citation type="submission" date="2020-01" db="EMBL/GenBank/DDBJ databases">
        <authorList>
            <person name="Meier V. D."/>
            <person name="Meier V D."/>
        </authorList>
    </citation>
    <scope>NUCLEOTIDE SEQUENCE</scope>
    <source>
        <strain evidence="12">HLG_WM_MAG_09</strain>
    </source>
</reference>
<comment type="subcellular location">
    <subcellularLocation>
        <location evidence="1">Cell membrane</location>
        <topology evidence="1">Multi-pass membrane protein</topology>
    </subcellularLocation>
</comment>
<gene>
    <name evidence="12" type="ORF">HELGO_WM28127</name>
</gene>
<evidence type="ECO:0000256" key="9">
    <source>
        <dbReference type="ARBA" id="ARBA00023315"/>
    </source>
</evidence>